<keyword evidence="6 9" id="KW-0812">Transmembrane</keyword>
<dbReference type="OrthoDB" id="9995836at2759"/>
<organism evidence="11 12">
    <name type="scientific">Albula glossodonta</name>
    <name type="common">roundjaw bonefish</name>
    <dbReference type="NCBI Taxonomy" id="121402"/>
    <lineage>
        <taxon>Eukaryota</taxon>
        <taxon>Metazoa</taxon>
        <taxon>Chordata</taxon>
        <taxon>Craniata</taxon>
        <taxon>Vertebrata</taxon>
        <taxon>Euteleostomi</taxon>
        <taxon>Actinopterygii</taxon>
        <taxon>Neopterygii</taxon>
        <taxon>Teleostei</taxon>
        <taxon>Albuliformes</taxon>
        <taxon>Albulidae</taxon>
        <taxon>Albula</taxon>
    </lineage>
</organism>
<comment type="similarity">
    <text evidence="3 9">Belongs to the riboflavin transporter family.</text>
</comment>
<gene>
    <name evidence="11" type="ORF">JZ751_000694</name>
</gene>
<reference evidence="11" key="1">
    <citation type="thesis" date="2021" institute="BYU ScholarsArchive" country="Provo, UT, USA">
        <title>Applications of and Algorithms for Genome Assembly and Genomic Analyses with an Emphasis on Marine Teleosts.</title>
        <authorList>
            <person name="Pickett B.D."/>
        </authorList>
    </citation>
    <scope>NUCLEOTIDE SEQUENCE</scope>
    <source>
        <strain evidence="11">HI-2016</strain>
    </source>
</reference>
<feature type="region of interest" description="Disordered" evidence="10">
    <location>
        <begin position="228"/>
        <end position="257"/>
    </location>
</feature>
<comment type="catalytic activity">
    <reaction evidence="1 9">
        <text>riboflavin(in) = riboflavin(out)</text>
        <dbReference type="Rhea" id="RHEA:35015"/>
        <dbReference type="ChEBI" id="CHEBI:57986"/>
    </reaction>
</comment>
<keyword evidence="7 9" id="KW-1133">Transmembrane helix</keyword>
<evidence type="ECO:0000256" key="3">
    <source>
        <dbReference type="ARBA" id="ARBA00006366"/>
    </source>
</evidence>
<proteinExistence type="inferred from homology"/>
<feature type="transmembrane region" description="Helical" evidence="9">
    <location>
        <begin position="47"/>
        <end position="68"/>
    </location>
</feature>
<dbReference type="EMBL" id="JAFBMS010000001">
    <property type="protein sequence ID" value="KAG9355852.1"/>
    <property type="molecule type" value="Genomic_DNA"/>
</dbReference>
<accession>A0A8T2PWG4</accession>
<protein>
    <recommendedName>
        <fullName evidence="9">Riboflavin transporter</fullName>
    </recommendedName>
</protein>
<dbReference type="GO" id="GO:0005886">
    <property type="term" value="C:plasma membrane"/>
    <property type="evidence" value="ECO:0007669"/>
    <property type="project" value="UniProtKB-SubCell"/>
</dbReference>
<evidence type="ECO:0000256" key="10">
    <source>
        <dbReference type="SAM" id="MobiDB-lite"/>
    </source>
</evidence>
<keyword evidence="4 9" id="KW-0813">Transport</keyword>
<feature type="transmembrane region" description="Helical" evidence="9">
    <location>
        <begin position="113"/>
        <end position="136"/>
    </location>
</feature>
<feature type="transmembrane region" description="Helical" evidence="9">
    <location>
        <begin position="80"/>
        <end position="101"/>
    </location>
</feature>
<evidence type="ECO:0000256" key="4">
    <source>
        <dbReference type="ARBA" id="ARBA00022448"/>
    </source>
</evidence>
<evidence type="ECO:0000313" key="12">
    <source>
        <dbReference type="Proteomes" id="UP000824540"/>
    </source>
</evidence>
<comment type="subcellular location">
    <subcellularLocation>
        <location evidence="2 9">Cell membrane</location>
        <topology evidence="2 9">Multi-pass membrane protein</topology>
    </subcellularLocation>
</comment>
<dbReference type="Pfam" id="PF06237">
    <property type="entry name" value="SLC52_ribofla_tr"/>
    <property type="match status" value="1"/>
</dbReference>
<feature type="transmembrane region" description="Helical" evidence="9">
    <location>
        <begin position="307"/>
        <end position="330"/>
    </location>
</feature>
<dbReference type="AlphaFoldDB" id="A0A8T2PWG4"/>
<comment type="function">
    <text evidence="9">Plasma membrane transporter mediating the uptake by cells of the water soluble vitamin B2/riboflavin that plays a key role in biochemical oxidation-reduction reactions of the carbohydrate, lipid, and amino acid metabolism.</text>
</comment>
<feature type="transmembrane region" description="Helical" evidence="9">
    <location>
        <begin position="275"/>
        <end position="295"/>
    </location>
</feature>
<evidence type="ECO:0000256" key="7">
    <source>
        <dbReference type="ARBA" id="ARBA00022989"/>
    </source>
</evidence>
<evidence type="ECO:0000256" key="1">
    <source>
        <dbReference type="ARBA" id="ARBA00000215"/>
    </source>
</evidence>
<comment type="caution">
    <text evidence="11">The sequence shown here is derived from an EMBL/GenBank/DDBJ whole genome shotgun (WGS) entry which is preliminary data.</text>
</comment>
<evidence type="ECO:0000256" key="5">
    <source>
        <dbReference type="ARBA" id="ARBA00022475"/>
    </source>
</evidence>
<evidence type="ECO:0000313" key="11">
    <source>
        <dbReference type="EMBL" id="KAG9355852.1"/>
    </source>
</evidence>
<feature type="transmembrane region" description="Helical" evidence="9">
    <location>
        <begin position="401"/>
        <end position="431"/>
    </location>
</feature>
<dbReference type="GO" id="GO:0032217">
    <property type="term" value="F:riboflavin transmembrane transporter activity"/>
    <property type="evidence" value="ECO:0007669"/>
    <property type="project" value="UniProtKB-UniRule"/>
</dbReference>
<feature type="transmembrane region" description="Helical" evidence="9">
    <location>
        <begin position="369"/>
        <end position="389"/>
    </location>
</feature>
<evidence type="ECO:0000256" key="8">
    <source>
        <dbReference type="ARBA" id="ARBA00023136"/>
    </source>
</evidence>
<keyword evidence="8 9" id="KW-0472">Membrane</keyword>
<dbReference type="PANTHER" id="PTHR12929">
    <property type="entry name" value="SOLUTE CARRIER FAMILY 52"/>
    <property type="match status" value="1"/>
</dbReference>
<feature type="transmembrane region" description="Helical" evidence="9">
    <location>
        <begin position="148"/>
        <end position="168"/>
    </location>
</feature>
<evidence type="ECO:0000256" key="9">
    <source>
        <dbReference type="RuleBase" id="RU368035"/>
    </source>
</evidence>
<dbReference type="PANTHER" id="PTHR12929:SF1">
    <property type="entry name" value="SOLUTE CARRIER FAMILY 52, RIBOFLAVIN TRANSPORTER, MEMBER 2"/>
    <property type="match status" value="1"/>
</dbReference>
<sequence length="443" mass="47857">MEGSWWSTGVVSHILVALFGMGSWVSVNSLWVELPVVVNVLPEGWNLPAYLSVLIAFGNLGPVAVTVIHHFAPGRLNEQLVIHIIQVLAIVASAFLAIFWSKVVSVAGSNHSLPYLLLTFVLAFVCCTSNVTFLPFMFRFPPEYIRTFFVGQGFSALFPCVVALGQGVGKLECLNSTSGNGTQEPHYLKENFPAENFFWFLFVMLVFSGLSFLALTFRMPTQPAAEDATNEASASVQEEVEERHPLQNGGAVASDDQVEVEKSKPTETFWTARNIYLLVLLGISNALTNGVLPSVQSFSCLPYGTMTFHLSVVLGNIANPLACFIAMFVLCRSTLILGGLSAVGGVFAAYLLALAALSPCPPLLGNTAGIFLVVSSWIVFTGMFSYLKVDIGSLLHEGGHTALLWCGVSIQAGSLIGALSMFPLVSIYHVFQRSHDCMDNCPV</sequence>
<keyword evidence="5 9" id="KW-1003">Cell membrane</keyword>
<evidence type="ECO:0000256" key="2">
    <source>
        <dbReference type="ARBA" id="ARBA00004651"/>
    </source>
</evidence>
<keyword evidence="12" id="KW-1185">Reference proteome</keyword>
<feature type="transmembrane region" description="Helical" evidence="9">
    <location>
        <begin position="197"/>
        <end position="217"/>
    </location>
</feature>
<name>A0A8T2PWG4_9TELE</name>
<feature type="transmembrane region" description="Helical" evidence="9">
    <location>
        <begin position="337"/>
        <end position="357"/>
    </location>
</feature>
<dbReference type="Proteomes" id="UP000824540">
    <property type="component" value="Unassembled WGS sequence"/>
</dbReference>
<feature type="transmembrane region" description="Helical" evidence="9">
    <location>
        <begin position="5"/>
        <end position="27"/>
    </location>
</feature>
<dbReference type="InterPro" id="IPR009357">
    <property type="entry name" value="Riboflavin_transptr"/>
</dbReference>
<evidence type="ECO:0000256" key="6">
    <source>
        <dbReference type="ARBA" id="ARBA00022692"/>
    </source>
</evidence>